<sequence length="591" mass="66235">MVAVETTRDSSSSHALALRSAGAGTPKNLGSVSVNGREKKRVKVKAPKEARPSCLRCVRFGATCDGYPKPPSTASIVTTRKLVPKTKAALVHLQQPTRSPFQEESEYRYFRYYCEEVATRIQGTLKTELWNQLIPQAGETQPYIRHAIIAIGALSRSRKLIGWKKEPSLSDPHNRYALVQYCKALKGMRESIKDSVDDGRNALLACLLVFCFESLQGHQAVASAHAANLVNLFLRWRWSSIDNIKFNSSSPRVSAESIRVEECLHDAFGGLDIQALLFVDKRPTSMHYRLKEEMNTAIDLMMPTSEFTSLKDCRNVWQIMMRRNLHFINAARSAATFDFPDSENTTVDGEEEDPIAIMVPGNNAWNTPKNGLSAHIPSSLIVERDTYIKDIQRYHEASEKLFATYSSTPPLLATENEKREYLQTQMLKIHAAFNILLLARTFFPPESVYDDLLPTFRSVVDLSSQVAPFLSGTCEEGTLFRFNIGIIAPLAQTSMVCRDASTRARAIDILFSLPGYREGIWDSLAVAHISQWIRDIEVEWADERGFVPGDRRASLAGVEIKLQERTAKVTAIQGQGPGMKGMLERSSVLKW</sequence>
<gene>
    <name evidence="8" type="ORF">G7Y89_g15184</name>
</gene>
<dbReference type="GO" id="GO:0003677">
    <property type="term" value="F:DNA binding"/>
    <property type="evidence" value="ECO:0007669"/>
    <property type="project" value="UniProtKB-KW"/>
</dbReference>
<feature type="region of interest" description="Disordered" evidence="7">
    <location>
        <begin position="1"/>
        <end position="45"/>
    </location>
</feature>
<feature type="compositionally biased region" description="Low complexity" evidence="7">
    <location>
        <begin position="10"/>
        <end position="24"/>
    </location>
</feature>
<keyword evidence="3" id="KW-0805">Transcription regulation</keyword>
<dbReference type="OrthoDB" id="3172332at2759"/>
<proteinExistence type="predicted"/>
<keyword evidence="9" id="KW-1185">Reference proteome</keyword>
<reference evidence="8 9" key="1">
    <citation type="submission" date="2020-03" db="EMBL/GenBank/DDBJ databases">
        <title>Draft Genome Sequence of Cudoniella acicularis.</title>
        <authorList>
            <person name="Buettner E."/>
            <person name="Kellner H."/>
        </authorList>
    </citation>
    <scope>NUCLEOTIDE SEQUENCE [LARGE SCALE GENOMIC DNA]</scope>
    <source>
        <strain evidence="8 9">DSM 108380</strain>
    </source>
</reference>
<evidence type="ECO:0000256" key="1">
    <source>
        <dbReference type="ARBA" id="ARBA00022723"/>
    </source>
</evidence>
<keyword evidence="5" id="KW-0804">Transcription</keyword>
<dbReference type="InterPro" id="IPR052360">
    <property type="entry name" value="Transcr_Regulatory_Proteins"/>
</dbReference>
<evidence type="ECO:0008006" key="10">
    <source>
        <dbReference type="Google" id="ProtNLM"/>
    </source>
</evidence>
<accession>A0A8H4QSU3</accession>
<evidence type="ECO:0000313" key="9">
    <source>
        <dbReference type="Proteomes" id="UP000566819"/>
    </source>
</evidence>
<evidence type="ECO:0000256" key="2">
    <source>
        <dbReference type="ARBA" id="ARBA00022833"/>
    </source>
</evidence>
<dbReference type="AlphaFoldDB" id="A0A8H4QSU3"/>
<dbReference type="Proteomes" id="UP000566819">
    <property type="component" value="Unassembled WGS sequence"/>
</dbReference>
<evidence type="ECO:0000256" key="6">
    <source>
        <dbReference type="ARBA" id="ARBA00023242"/>
    </source>
</evidence>
<keyword evidence="2" id="KW-0862">Zinc</keyword>
<name>A0A8H4QSU3_9HELO</name>
<comment type="caution">
    <text evidence="8">The sequence shown here is derived from an EMBL/GenBank/DDBJ whole genome shotgun (WGS) entry which is preliminary data.</text>
</comment>
<protein>
    <recommendedName>
        <fullName evidence="10">Zn(2)-C6 fungal-type domain-containing protein</fullName>
    </recommendedName>
</protein>
<dbReference type="GO" id="GO:0046872">
    <property type="term" value="F:metal ion binding"/>
    <property type="evidence" value="ECO:0007669"/>
    <property type="project" value="UniProtKB-KW"/>
</dbReference>
<dbReference type="EMBL" id="JAAMPI010002248">
    <property type="protein sequence ID" value="KAF4616221.1"/>
    <property type="molecule type" value="Genomic_DNA"/>
</dbReference>
<dbReference type="PANTHER" id="PTHR36206">
    <property type="entry name" value="ASPERCRYPTIN BIOSYNTHESIS CLUSTER-SPECIFIC TRANSCRIPTION REGULATOR ATNN-RELATED"/>
    <property type="match status" value="1"/>
</dbReference>
<organism evidence="8 9">
    <name type="scientific">Cudoniella acicularis</name>
    <dbReference type="NCBI Taxonomy" id="354080"/>
    <lineage>
        <taxon>Eukaryota</taxon>
        <taxon>Fungi</taxon>
        <taxon>Dikarya</taxon>
        <taxon>Ascomycota</taxon>
        <taxon>Pezizomycotina</taxon>
        <taxon>Leotiomycetes</taxon>
        <taxon>Helotiales</taxon>
        <taxon>Tricladiaceae</taxon>
        <taxon>Cudoniella</taxon>
    </lineage>
</organism>
<evidence type="ECO:0000256" key="3">
    <source>
        <dbReference type="ARBA" id="ARBA00023015"/>
    </source>
</evidence>
<dbReference type="PANTHER" id="PTHR36206:SF4">
    <property type="entry name" value="HYPOTHETICAL CONSERVED PROTEIN (EUROFUNG)-RELATED"/>
    <property type="match status" value="1"/>
</dbReference>
<keyword evidence="6" id="KW-0539">Nucleus</keyword>
<evidence type="ECO:0000256" key="4">
    <source>
        <dbReference type="ARBA" id="ARBA00023125"/>
    </source>
</evidence>
<keyword evidence="4" id="KW-0238">DNA-binding</keyword>
<evidence type="ECO:0000256" key="7">
    <source>
        <dbReference type="SAM" id="MobiDB-lite"/>
    </source>
</evidence>
<keyword evidence="1" id="KW-0479">Metal-binding</keyword>
<evidence type="ECO:0000256" key="5">
    <source>
        <dbReference type="ARBA" id="ARBA00023163"/>
    </source>
</evidence>
<evidence type="ECO:0000313" key="8">
    <source>
        <dbReference type="EMBL" id="KAF4616221.1"/>
    </source>
</evidence>